<dbReference type="SUPFAM" id="SSF53807">
    <property type="entry name" value="Helical backbone' metal receptor"/>
    <property type="match status" value="1"/>
</dbReference>
<dbReference type="RefSeq" id="WP_037447548.1">
    <property type="nucleotide sequence ID" value="NZ_JFHR01000005.1"/>
</dbReference>
<dbReference type="Proteomes" id="UP000028411">
    <property type="component" value="Unassembled WGS sequence"/>
</dbReference>
<dbReference type="Pfam" id="PF01497">
    <property type="entry name" value="Peripla_BP_2"/>
    <property type="match status" value="1"/>
</dbReference>
<dbReference type="CDD" id="cd01144">
    <property type="entry name" value="BtuF"/>
    <property type="match status" value="1"/>
</dbReference>
<comment type="caution">
    <text evidence="2">The sequence shown here is derived from an EMBL/GenBank/DDBJ whole genome shotgun (WGS) entry which is preliminary data.</text>
</comment>
<accession>A0A081RIF3</accession>
<dbReference type="AlphaFoldDB" id="A0A081RIF3"/>
<dbReference type="eggNOG" id="COG0614">
    <property type="taxonomic scope" value="Bacteria"/>
</dbReference>
<organism evidence="2 3">
    <name type="scientific">Sphingobium chlorophenolicum</name>
    <dbReference type="NCBI Taxonomy" id="46429"/>
    <lineage>
        <taxon>Bacteria</taxon>
        <taxon>Pseudomonadati</taxon>
        <taxon>Pseudomonadota</taxon>
        <taxon>Alphaproteobacteria</taxon>
        <taxon>Sphingomonadales</taxon>
        <taxon>Sphingomonadaceae</taxon>
        <taxon>Sphingobium</taxon>
    </lineage>
</organism>
<feature type="domain" description="Fe/B12 periplasmic-binding" evidence="1">
    <location>
        <begin position="5"/>
        <end position="296"/>
    </location>
</feature>
<evidence type="ECO:0000313" key="3">
    <source>
        <dbReference type="Proteomes" id="UP000028411"/>
    </source>
</evidence>
<name>A0A081RIF3_SPHCR</name>
<reference evidence="2 3" key="1">
    <citation type="submission" date="2014-02" db="EMBL/GenBank/DDBJ databases">
        <title>Whole genome sequence of Sphingobium chlorophenolicum NBRC 16172.</title>
        <authorList>
            <person name="Gan H.M."/>
            <person name="Gan H.Y."/>
            <person name="Chew T.H."/>
            <person name="Savka M.A."/>
        </authorList>
    </citation>
    <scope>NUCLEOTIDE SEQUENCE [LARGE SCALE GENOMIC DNA]</scope>
    <source>
        <strain evidence="2 3">NBRC 16172</strain>
    </source>
</reference>
<sequence length="309" mass="33383">MAQPRIVSLLPSATEIAVALGLGESLVGRSHECDYPLFVKALPVVTSTRLEKGLTSRQIDDRIQEIVRQGLSVYEVDTALLRDLRPDLILTQSQCAVCAVTPADLEEALGDWIGTAPTLLSLAPDTLEDVWSDFAKVAEAAGIPERASSVVGDLKERMSGLSRSSAERMDRPRVAAIEWIDPLMAAGNWVPELIEAAGGHPLFARAGEHSSWLNWDDLIAADPDLIVAMPCGYLLPQTLADLGSLVDHFGWKDLTAVRKGKVFAVDGHHLFNRPGPRLVESAELIAQLVGATPTQALEMGRDWISIDGV</sequence>
<protein>
    <submittedName>
        <fullName evidence="2">Putative periplasmic substrate-binding protein</fullName>
    </submittedName>
</protein>
<dbReference type="InterPro" id="IPR002491">
    <property type="entry name" value="ABC_transptr_periplasmic_BD"/>
</dbReference>
<gene>
    <name evidence="2" type="ORF">BV95_00721</name>
</gene>
<dbReference type="OrthoDB" id="9775594at2"/>
<dbReference type="PROSITE" id="PS50983">
    <property type="entry name" value="FE_B12_PBP"/>
    <property type="match status" value="1"/>
</dbReference>
<evidence type="ECO:0000259" key="1">
    <source>
        <dbReference type="PROSITE" id="PS50983"/>
    </source>
</evidence>
<dbReference type="PATRIC" id="fig|46429.4.peg.697"/>
<dbReference type="Gene3D" id="3.40.50.1980">
    <property type="entry name" value="Nitrogenase molybdenum iron protein domain"/>
    <property type="match status" value="2"/>
</dbReference>
<dbReference type="EMBL" id="JFHR01000005">
    <property type="protein sequence ID" value="KEQ54976.1"/>
    <property type="molecule type" value="Genomic_DNA"/>
</dbReference>
<dbReference type="InterPro" id="IPR051030">
    <property type="entry name" value="Vitamin_B12-ABC_binding"/>
</dbReference>
<dbReference type="PANTHER" id="PTHR42860">
    <property type="entry name" value="VITAMIN B12-BINDING PROTEIN"/>
    <property type="match status" value="1"/>
</dbReference>
<evidence type="ECO:0000313" key="2">
    <source>
        <dbReference type="EMBL" id="KEQ54976.1"/>
    </source>
</evidence>
<dbReference type="PANTHER" id="PTHR42860:SF1">
    <property type="entry name" value="VITAMIN B12-BINDING PROTEIN"/>
    <property type="match status" value="1"/>
</dbReference>
<proteinExistence type="predicted"/>